<proteinExistence type="predicted"/>
<dbReference type="EMBL" id="MFGM01000018">
    <property type="protein sequence ID" value="OGF37646.1"/>
    <property type="molecule type" value="Genomic_DNA"/>
</dbReference>
<name>A0A1F5TFY0_9BACT</name>
<dbReference type="Pfam" id="PF08241">
    <property type="entry name" value="Methyltransf_11"/>
    <property type="match status" value="1"/>
</dbReference>
<evidence type="ECO:0000313" key="3">
    <source>
        <dbReference type="Proteomes" id="UP000178656"/>
    </source>
</evidence>
<protein>
    <recommendedName>
        <fullName evidence="1">Methyltransferase type 11 domain-containing protein</fullName>
    </recommendedName>
</protein>
<feature type="domain" description="Methyltransferase type 11" evidence="1">
    <location>
        <begin position="25"/>
        <end position="103"/>
    </location>
</feature>
<reference evidence="2 3" key="1">
    <citation type="journal article" date="2016" name="Nat. Commun.">
        <title>Thousands of microbial genomes shed light on interconnected biogeochemical processes in an aquifer system.</title>
        <authorList>
            <person name="Anantharaman K."/>
            <person name="Brown C.T."/>
            <person name="Hug L.A."/>
            <person name="Sharon I."/>
            <person name="Castelle C.J."/>
            <person name="Probst A.J."/>
            <person name="Thomas B.C."/>
            <person name="Singh A."/>
            <person name="Wilkins M.J."/>
            <person name="Karaoz U."/>
            <person name="Brodie E.L."/>
            <person name="Williams K.H."/>
            <person name="Hubbard S.S."/>
            <person name="Banfield J.F."/>
        </authorList>
    </citation>
    <scope>NUCLEOTIDE SEQUENCE [LARGE SCALE GENOMIC DNA]</scope>
</reference>
<gene>
    <name evidence="2" type="ORF">A2482_02185</name>
</gene>
<evidence type="ECO:0000259" key="1">
    <source>
        <dbReference type="Pfam" id="PF08241"/>
    </source>
</evidence>
<sequence length="180" mass="20908">MLTKFRAKMIAKLYAPHMRAGLRVLDVGCGNAVVSKYLIDKFGITLEGTDILEYLEEQICFKKMDKPNVLPYADGSFDTVMFNDVLHHTENIEALLREALRVASKILIFEMGPSGWARFVDRFANVFIHKDMPVPLNFLNKQEWVELLAELNCKFQIEEMRRPFFGYPLKHCFICVERKV</sequence>
<dbReference type="SUPFAM" id="SSF53335">
    <property type="entry name" value="S-adenosyl-L-methionine-dependent methyltransferases"/>
    <property type="match status" value="1"/>
</dbReference>
<comment type="caution">
    <text evidence="2">The sequence shown here is derived from an EMBL/GenBank/DDBJ whole genome shotgun (WGS) entry which is preliminary data.</text>
</comment>
<dbReference type="GO" id="GO:0008757">
    <property type="term" value="F:S-adenosylmethionine-dependent methyltransferase activity"/>
    <property type="evidence" value="ECO:0007669"/>
    <property type="project" value="InterPro"/>
</dbReference>
<organism evidence="2 3">
    <name type="scientific">Candidatus Falkowbacteria bacterium RIFOXYC2_FULL_48_21</name>
    <dbReference type="NCBI Taxonomy" id="1798005"/>
    <lineage>
        <taxon>Bacteria</taxon>
        <taxon>Candidatus Falkowiibacteriota</taxon>
    </lineage>
</organism>
<accession>A0A1F5TFY0</accession>
<dbReference type="AlphaFoldDB" id="A0A1F5TFY0"/>
<dbReference type="InterPro" id="IPR029063">
    <property type="entry name" value="SAM-dependent_MTases_sf"/>
</dbReference>
<dbReference type="Proteomes" id="UP000178656">
    <property type="component" value="Unassembled WGS sequence"/>
</dbReference>
<dbReference type="Gene3D" id="3.40.50.150">
    <property type="entry name" value="Vaccinia Virus protein VP39"/>
    <property type="match status" value="1"/>
</dbReference>
<dbReference type="CDD" id="cd02440">
    <property type="entry name" value="AdoMet_MTases"/>
    <property type="match status" value="1"/>
</dbReference>
<dbReference type="InterPro" id="IPR013216">
    <property type="entry name" value="Methyltransf_11"/>
</dbReference>
<evidence type="ECO:0000313" key="2">
    <source>
        <dbReference type="EMBL" id="OGF37646.1"/>
    </source>
</evidence>